<evidence type="ECO:0000313" key="2">
    <source>
        <dbReference type="Proteomes" id="UP000254293"/>
    </source>
</evidence>
<dbReference type="AlphaFoldDB" id="A0A377QZ83"/>
<accession>A0A377QZ83</accession>
<protein>
    <submittedName>
        <fullName evidence="1">Uncharacterized protein</fullName>
    </submittedName>
</protein>
<name>A0A377QZ83_9NEIS</name>
<keyword evidence="2" id="KW-1185">Reference proteome</keyword>
<proteinExistence type="predicted"/>
<reference evidence="1 2" key="1">
    <citation type="submission" date="2018-06" db="EMBL/GenBank/DDBJ databases">
        <authorList>
            <consortium name="Pathogen Informatics"/>
            <person name="Doyle S."/>
        </authorList>
    </citation>
    <scope>NUCLEOTIDE SEQUENCE [LARGE SCALE GENOMIC DNA]</scope>
    <source>
        <strain evidence="1 2">NCTC13336</strain>
    </source>
</reference>
<dbReference type="EMBL" id="UGJJ01000001">
    <property type="protein sequence ID" value="STR00302.1"/>
    <property type="molecule type" value="Genomic_DNA"/>
</dbReference>
<evidence type="ECO:0000313" key="1">
    <source>
        <dbReference type="EMBL" id="STR00302.1"/>
    </source>
</evidence>
<sequence length="88" mass="10032">MFWNKAVFNQTKRKLHSGHLLYTQLYLPSGIWTIALEFSIPPSEQGYESMADKVYFPIDGAPHGLLADGFEFDFFDGKTKIGKCVITR</sequence>
<dbReference type="Proteomes" id="UP000254293">
    <property type="component" value="Unassembled WGS sequence"/>
</dbReference>
<gene>
    <name evidence="1" type="ORF">NCTC13336_00504</name>
</gene>
<organism evidence="1 2">
    <name type="scientific">Kingella potus</name>
    <dbReference type="NCBI Taxonomy" id="265175"/>
    <lineage>
        <taxon>Bacteria</taxon>
        <taxon>Pseudomonadati</taxon>
        <taxon>Pseudomonadota</taxon>
        <taxon>Betaproteobacteria</taxon>
        <taxon>Neisseriales</taxon>
        <taxon>Neisseriaceae</taxon>
        <taxon>Kingella</taxon>
    </lineage>
</organism>